<evidence type="ECO:0000256" key="5">
    <source>
        <dbReference type="ARBA" id="ARBA00022842"/>
    </source>
</evidence>
<evidence type="ECO:0000256" key="4">
    <source>
        <dbReference type="ARBA" id="ARBA00022840"/>
    </source>
</evidence>
<feature type="domain" description="PII-uridylyltransferase/Glutamine-synthetase adenylyltransferase" evidence="9">
    <location>
        <begin position="344"/>
        <end position="475"/>
    </location>
</feature>
<evidence type="ECO:0000256" key="2">
    <source>
        <dbReference type="ARBA" id="ARBA00022695"/>
    </source>
</evidence>
<dbReference type="PANTHER" id="PTHR30621:SF0">
    <property type="entry name" value="BIFUNCTIONAL GLUTAMINE SYNTHETASE ADENYLYLTRANSFERASE_ADENYLYL-REMOVING ENZYME"/>
    <property type="match status" value="1"/>
</dbReference>
<feature type="domain" description="Glutamate-ammonia ligase adenylyltransferase repeated" evidence="8">
    <location>
        <begin position="70"/>
        <end position="313"/>
    </location>
</feature>
<dbReference type="Gene3D" id="3.30.460.10">
    <property type="entry name" value="Beta Polymerase, domain 2"/>
    <property type="match status" value="2"/>
</dbReference>
<keyword evidence="2 7" id="KW-0548">Nucleotidyltransferase</keyword>
<dbReference type="InterPro" id="IPR023057">
    <property type="entry name" value="GlnE"/>
</dbReference>
<reference evidence="11" key="1">
    <citation type="journal article" date="2019" name="Int. J. Syst. Evol. Microbiol.">
        <title>The Global Catalogue of Microorganisms (GCM) 10K type strain sequencing project: providing services to taxonomists for standard genome sequencing and annotation.</title>
        <authorList>
            <consortium name="The Broad Institute Genomics Platform"/>
            <consortium name="The Broad Institute Genome Sequencing Center for Infectious Disease"/>
            <person name="Wu L."/>
            <person name="Ma J."/>
        </authorList>
    </citation>
    <scope>NUCLEOTIDE SEQUENCE [LARGE SCALE GENOMIC DNA]</scope>
    <source>
        <strain evidence="11">KCTC 42282</strain>
    </source>
</reference>
<dbReference type="EC" id="2.7.7.42" evidence="7"/>
<dbReference type="EC" id="2.7.7.89" evidence="7"/>
<evidence type="ECO:0000256" key="3">
    <source>
        <dbReference type="ARBA" id="ARBA00022741"/>
    </source>
</evidence>
<dbReference type="EMBL" id="JBHRYC010000098">
    <property type="protein sequence ID" value="MFC3639775.1"/>
    <property type="molecule type" value="Genomic_DNA"/>
</dbReference>
<organism evidence="10 11">
    <name type="scientific">Camelimonas fluminis</name>
    <dbReference type="NCBI Taxonomy" id="1576911"/>
    <lineage>
        <taxon>Bacteria</taxon>
        <taxon>Pseudomonadati</taxon>
        <taxon>Pseudomonadota</taxon>
        <taxon>Alphaproteobacteria</taxon>
        <taxon>Hyphomicrobiales</taxon>
        <taxon>Chelatococcaceae</taxon>
        <taxon>Camelimonas</taxon>
    </lineage>
</organism>
<evidence type="ECO:0000313" key="11">
    <source>
        <dbReference type="Proteomes" id="UP001595704"/>
    </source>
</evidence>
<keyword evidence="6 7" id="KW-0511">Multifunctional enzyme</keyword>
<evidence type="ECO:0000256" key="7">
    <source>
        <dbReference type="HAMAP-Rule" id="MF_00802"/>
    </source>
</evidence>
<keyword evidence="11" id="KW-1185">Reference proteome</keyword>
<comment type="caution">
    <text evidence="10">The sequence shown here is derived from an EMBL/GenBank/DDBJ whole genome shotgun (WGS) entry which is preliminary data.</text>
</comment>
<evidence type="ECO:0000256" key="6">
    <source>
        <dbReference type="ARBA" id="ARBA00023268"/>
    </source>
</evidence>
<protein>
    <recommendedName>
        <fullName evidence="7">Bifunctional glutamine synthetase adenylyltransferase/adenylyl-removing enzyme</fullName>
    </recommendedName>
    <alternativeName>
        <fullName evidence="7">ATP:glutamine synthetase adenylyltransferase</fullName>
    </alternativeName>
    <alternativeName>
        <fullName evidence="7">ATase</fullName>
    </alternativeName>
    <domain>
        <recommendedName>
            <fullName evidence="7">Glutamine synthetase adenylyl-L-tyrosine phosphorylase</fullName>
            <ecNumber evidence="7">2.7.7.89</ecNumber>
        </recommendedName>
        <alternativeName>
            <fullName evidence="7">Adenylyl removase</fullName>
            <shortName evidence="7">AR</shortName>
            <shortName evidence="7">AT-N</shortName>
        </alternativeName>
    </domain>
    <domain>
        <recommendedName>
            <fullName evidence="7">Glutamine synthetase adenylyl transferase</fullName>
            <ecNumber evidence="7">2.7.7.42</ecNumber>
        </recommendedName>
        <alternativeName>
            <fullName evidence="7">Adenylyl transferase</fullName>
            <shortName evidence="7">AT</shortName>
            <shortName evidence="7">AT-C</shortName>
        </alternativeName>
    </domain>
</protein>
<keyword evidence="3 7" id="KW-0547">Nucleotide-binding</keyword>
<comment type="catalytic activity">
    <reaction evidence="7">
        <text>[glutamine synthetase]-O(4)-(5'-adenylyl)-L-tyrosine + phosphate = [glutamine synthetase]-L-tyrosine + ADP</text>
        <dbReference type="Rhea" id="RHEA:43716"/>
        <dbReference type="Rhea" id="RHEA-COMP:10660"/>
        <dbReference type="Rhea" id="RHEA-COMP:10661"/>
        <dbReference type="ChEBI" id="CHEBI:43474"/>
        <dbReference type="ChEBI" id="CHEBI:46858"/>
        <dbReference type="ChEBI" id="CHEBI:83624"/>
        <dbReference type="ChEBI" id="CHEBI:456216"/>
        <dbReference type="EC" id="2.7.7.89"/>
    </reaction>
</comment>
<proteinExistence type="inferred from homology"/>
<keyword evidence="4 7" id="KW-0067">ATP-binding</keyword>
<dbReference type="CDD" id="cd05401">
    <property type="entry name" value="NT_GlnE_GlnD_like"/>
    <property type="match status" value="2"/>
</dbReference>
<feature type="region of interest" description="Adenylyl removase" evidence="7">
    <location>
        <begin position="1"/>
        <end position="480"/>
    </location>
</feature>
<dbReference type="InterPro" id="IPR013546">
    <property type="entry name" value="PII_UdlTrfase/GS_AdlTrfase"/>
</dbReference>
<evidence type="ECO:0000259" key="8">
    <source>
        <dbReference type="Pfam" id="PF03710"/>
    </source>
</evidence>
<dbReference type="SUPFAM" id="SSF81301">
    <property type="entry name" value="Nucleotidyltransferase"/>
    <property type="match status" value="2"/>
</dbReference>
<evidence type="ECO:0000259" key="9">
    <source>
        <dbReference type="Pfam" id="PF08335"/>
    </source>
</evidence>
<evidence type="ECO:0000313" key="10">
    <source>
        <dbReference type="EMBL" id="MFC3639775.1"/>
    </source>
</evidence>
<feature type="domain" description="Glutamate-ammonia ligase adenylyltransferase repeated" evidence="8">
    <location>
        <begin position="589"/>
        <end position="830"/>
    </location>
</feature>
<dbReference type="NCBIfam" id="NF008292">
    <property type="entry name" value="PRK11072.1"/>
    <property type="match status" value="1"/>
</dbReference>
<dbReference type="PANTHER" id="PTHR30621">
    <property type="entry name" value="GLUTAMINE SYNTHETASE ADENYLYLTRANSFERASE"/>
    <property type="match status" value="1"/>
</dbReference>
<comment type="catalytic activity">
    <reaction evidence="7">
        <text>[glutamine synthetase]-L-tyrosine + ATP = [glutamine synthetase]-O(4)-(5'-adenylyl)-L-tyrosine + diphosphate</text>
        <dbReference type="Rhea" id="RHEA:18589"/>
        <dbReference type="Rhea" id="RHEA-COMP:10660"/>
        <dbReference type="Rhea" id="RHEA-COMP:10661"/>
        <dbReference type="ChEBI" id="CHEBI:30616"/>
        <dbReference type="ChEBI" id="CHEBI:33019"/>
        <dbReference type="ChEBI" id="CHEBI:46858"/>
        <dbReference type="ChEBI" id="CHEBI:83624"/>
        <dbReference type="EC" id="2.7.7.42"/>
    </reaction>
</comment>
<gene>
    <name evidence="7" type="primary">glnE</name>
    <name evidence="10" type="ORF">ACFONL_20750</name>
</gene>
<dbReference type="GO" id="GO:0047388">
    <property type="term" value="F:[glutamine synthetase]-adenylyl-L-tyrosine phosphorylase activity"/>
    <property type="evidence" value="ECO:0007669"/>
    <property type="project" value="UniProtKB-EC"/>
</dbReference>
<name>A0ABV7UM90_9HYPH</name>
<keyword evidence="1 7" id="KW-0808">Transferase</keyword>
<evidence type="ECO:0000256" key="1">
    <source>
        <dbReference type="ARBA" id="ARBA00022679"/>
    </source>
</evidence>
<comment type="function">
    <text evidence="7">Involved in the regulation of glutamine synthetase GlnA, a key enzyme in the process to assimilate ammonia. When cellular nitrogen levels are high, the C-terminal adenylyl transferase (AT) inactivates GlnA by covalent transfer of an adenylyl group from ATP to specific tyrosine residue of GlnA, thus reducing its activity. Conversely, when nitrogen levels are low, the N-terminal adenylyl removase (AR) activates GlnA by removing the adenylyl group by phosphorolysis, increasing its activity. The regulatory region of GlnE binds the signal transduction protein PII (GlnB) which indicates the nitrogen status of the cell.</text>
</comment>
<dbReference type="HAMAP" id="MF_00802">
    <property type="entry name" value="GlnE"/>
    <property type="match status" value="1"/>
</dbReference>
<dbReference type="Pfam" id="PF03710">
    <property type="entry name" value="GlnE"/>
    <property type="match status" value="2"/>
</dbReference>
<feature type="region of interest" description="Adenylyl transferase" evidence="7">
    <location>
        <begin position="482"/>
        <end position="992"/>
    </location>
</feature>
<dbReference type="InterPro" id="IPR043519">
    <property type="entry name" value="NT_sf"/>
</dbReference>
<dbReference type="Gene3D" id="1.20.120.330">
    <property type="entry name" value="Nucleotidyltransferases domain 2"/>
    <property type="match status" value="2"/>
</dbReference>
<sequence>MSRTSGERAETATQELAALATRFAGAPRGGDAAAMRSARASVAELIAENSEKGGGLASALEEAPLIRDVLLGVFAHSPFLSRLLRARAGRIDAFLLTAPETAHAALVAEAADAWRQAGDQAGLMKALRRLRADNALLVALADLGGVWSVEQVTRALTAFADACVGAAARFLLAELARQGRLLVPDADAPEQGCGLTILALGKHGAGELNYSSDIDIVVFYDLEAPLKDGLAASQIFVRFTQSLAKILQERTGDGYVFRVDLRLRPDPGSTAPAISLPAAFSYYETVGQNWERAAYIKARPIAGDVQLGAAFLKDLRPFIWRKYFDFATIADIHAMKRQIHVVKGHDQIALAGHDIKLGRGGIREIEFFVQTQQLVFGGRRENLRGARTLDMLAALAGDGWISAEARDELSDAYRFLRTLEHRLQMVGDEQTQRLPDDAERLQDFARFAGFASTKALGAALEKVARTVQHHYGLLFEEGPALATEAGSLVFTGSSDDPDTLETLRRIGFREPSVVTETIRGWHFGRRPAITSARAREVVTELTPGLLGALGRTADPDGALAALDRAFGRMPAAVELLSMLRSNERLLNLFADLLGTAPRLADIVSERPHVLDAIIDPAFAEDAQKLDSLAARIRGHIGRPASFEEFLDRARDAARLAQFVVGARMLTGIYAPERAGQGFAVIADAIIAACLEAVLSAFRDDHGVVPGGEIVVMAYGRLGSHQLTASSDLDLVVIYDFDPEQAESDGARPLHASVYYNRLTQRLVSALTVPTRRGRLYDVDMRLRPDGRKGAVATQFSGFTRYQTTEAETWEHMALTRARVVAGDPGLAQRVSDAVREVIDRPRDHTALAKSVRDMRALVAREKGDRSSWDLKLASGGLMDVEFVAQYLALGWPGLSAGLERVDAGQIIHAAIDRHVLPAADGEPLCAGYAVMEDVLQWERLTVDGDFNAKNVAPAVLKRIANAVGLPDVKMLEAHLATLRADVRAAFRRVLGG</sequence>
<accession>A0ABV7UM90</accession>
<dbReference type="SUPFAM" id="SSF81593">
    <property type="entry name" value="Nucleotidyltransferase substrate binding subunit/domain"/>
    <property type="match status" value="2"/>
</dbReference>
<dbReference type="InterPro" id="IPR005190">
    <property type="entry name" value="GlnE_rpt_dom"/>
</dbReference>
<comment type="similarity">
    <text evidence="7">Belongs to the GlnE family.</text>
</comment>
<keyword evidence="5 7" id="KW-0460">Magnesium</keyword>
<dbReference type="RefSeq" id="WP_191318866.1">
    <property type="nucleotide sequence ID" value="NZ_BNCG01000004.1"/>
</dbReference>
<dbReference type="Proteomes" id="UP001595704">
    <property type="component" value="Unassembled WGS sequence"/>
</dbReference>
<comment type="cofactor">
    <cofactor evidence="7">
        <name>Mg(2+)</name>
        <dbReference type="ChEBI" id="CHEBI:18420"/>
    </cofactor>
</comment>
<dbReference type="NCBIfam" id="NF010706">
    <property type="entry name" value="PRK14108.1"/>
    <property type="match status" value="1"/>
</dbReference>
<dbReference type="Pfam" id="PF08335">
    <property type="entry name" value="GlnD_UR_UTase"/>
    <property type="match status" value="1"/>
</dbReference>